<evidence type="ECO:0000313" key="1">
    <source>
        <dbReference type="EMBL" id="KAF2629485.1"/>
    </source>
</evidence>
<dbReference type="Proteomes" id="UP000799754">
    <property type="component" value="Unassembled WGS sequence"/>
</dbReference>
<proteinExistence type="predicted"/>
<reference evidence="1" key="1">
    <citation type="journal article" date="2020" name="Stud. Mycol.">
        <title>101 Dothideomycetes genomes: a test case for predicting lifestyles and emergence of pathogens.</title>
        <authorList>
            <person name="Haridas S."/>
            <person name="Albert R."/>
            <person name="Binder M."/>
            <person name="Bloem J."/>
            <person name="Labutti K."/>
            <person name="Salamov A."/>
            <person name="Andreopoulos B."/>
            <person name="Baker S."/>
            <person name="Barry K."/>
            <person name="Bills G."/>
            <person name="Bluhm B."/>
            <person name="Cannon C."/>
            <person name="Castanera R."/>
            <person name="Culley D."/>
            <person name="Daum C."/>
            <person name="Ezra D."/>
            <person name="Gonzalez J."/>
            <person name="Henrissat B."/>
            <person name="Kuo A."/>
            <person name="Liang C."/>
            <person name="Lipzen A."/>
            <person name="Lutzoni F."/>
            <person name="Magnuson J."/>
            <person name="Mondo S."/>
            <person name="Nolan M."/>
            <person name="Ohm R."/>
            <person name="Pangilinan J."/>
            <person name="Park H.-J."/>
            <person name="Ramirez L."/>
            <person name="Alfaro M."/>
            <person name="Sun H."/>
            <person name="Tritt A."/>
            <person name="Yoshinaga Y."/>
            <person name="Zwiers L.-H."/>
            <person name="Turgeon B."/>
            <person name="Goodwin S."/>
            <person name="Spatafora J."/>
            <person name="Crous P."/>
            <person name="Grigoriev I."/>
        </authorList>
    </citation>
    <scope>NUCLEOTIDE SEQUENCE</scope>
    <source>
        <strain evidence="1">CBS 525.71</strain>
    </source>
</reference>
<name>A0ACB6S7E1_9PLEO</name>
<evidence type="ECO:0000313" key="2">
    <source>
        <dbReference type="Proteomes" id="UP000799754"/>
    </source>
</evidence>
<protein>
    <submittedName>
        <fullName evidence="1">Uncharacterized protein</fullName>
    </submittedName>
</protein>
<accession>A0ACB6S7E1</accession>
<keyword evidence="2" id="KW-1185">Reference proteome</keyword>
<organism evidence="1 2">
    <name type="scientific">Macroventuria anomochaeta</name>
    <dbReference type="NCBI Taxonomy" id="301207"/>
    <lineage>
        <taxon>Eukaryota</taxon>
        <taxon>Fungi</taxon>
        <taxon>Dikarya</taxon>
        <taxon>Ascomycota</taxon>
        <taxon>Pezizomycotina</taxon>
        <taxon>Dothideomycetes</taxon>
        <taxon>Pleosporomycetidae</taxon>
        <taxon>Pleosporales</taxon>
        <taxon>Pleosporineae</taxon>
        <taxon>Didymellaceae</taxon>
        <taxon>Macroventuria</taxon>
    </lineage>
</organism>
<sequence length="353" mass="39679">MSTPSGISHPSQSQPYSQPSILHQNNNTFTAISPNNSSNDALFVSGGSSNDPSRSIFDSDEFDNVGAGDGEGDSWTEEEEEGLEEEQICELRDVNEEVDGVEFLARWRVFCGKDRVGAMENTEEDSRELDLQCLFVWVKEQIQEQSPIPYSVNSFTATVYFTGQTKDTRWVQTLREDRPESLRRLLHCLRQKLVEQRSLRSHKDLMVDFDLILRPSATTGMTPGGQGQGPGSSQRQTATNRQEQALGEGRAVLMGTEGVGFDIILHWKCTSLYCHNYNKTCWAPSGDAHRVEDHHKVPQPVAEIWAREVRQGMCTVNEPSENIRGLLVQEKARSRAPRNLTVDAIAVSRRCYE</sequence>
<comment type="caution">
    <text evidence="1">The sequence shown here is derived from an EMBL/GenBank/DDBJ whole genome shotgun (WGS) entry which is preliminary data.</text>
</comment>
<gene>
    <name evidence="1" type="ORF">BU25DRAFT_22733</name>
</gene>
<dbReference type="EMBL" id="MU006710">
    <property type="protein sequence ID" value="KAF2629485.1"/>
    <property type="molecule type" value="Genomic_DNA"/>
</dbReference>